<feature type="signal peptide" evidence="2">
    <location>
        <begin position="1"/>
        <end position="21"/>
    </location>
</feature>
<comment type="caution">
    <text evidence="3">The sequence shown here is derived from an EMBL/GenBank/DDBJ whole genome shotgun (WGS) entry which is preliminary data.</text>
</comment>
<proteinExistence type="predicted"/>
<name>A0A9W8DP59_9FUNG</name>
<accession>A0A9W8DP59</accession>
<gene>
    <name evidence="3" type="ORF">H4219_005510</name>
</gene>
<evidence type="ECO:0000256" key="2">
    <source>
        <dbReference type="SAM" id="SignalP"/>
    </source>
</evidence>
<evidence type="ECO:0000313" key="4">
    <source>
        <dbReference type="Proteomes" id="UP001150538"/>
    </source>
</evidence>
<keyword evidence="2" id="KW-0732">Signal</keyword>
<feature type="region of interest" description="Disordered" evidence="1">
    <location>
        <begin position="277"/>
        <end position="302"/>
    </location>
</feature>
<organism evidence="3 4">
    <name type="scientific">Mycoemilia scoparia</name>
    <dbReference type="NCBI Taxonomy" id="417184"/>
    <lineage>
        <taxon>Eukaryota</taxon>
        <taxon>Fungi</taxon>
        <taxon>Fungi incertae sedis</taxon>
        <taxon>Zoopagomycota</taxon>
        <taxon>Kickxellomycotina</taxon>
        <taxon>Kickxellomycetes</taxon>
        <taxon>Kickxellales</taxon>
        <taxon>Kickxellaceae</taxon>
        <taxon>Mycoemilia</taxon>
    </lineage>
</organism>
<evidence type="ECO:0000256" key="1">
    <source>
        <dbReference type="SAM" id="MobiDB-lite"/>
    </source>
</evidence>
<keyword evidence="4" id="KW-1185">Reference proteome</keyword>
<protein>
    <submittedName>
        <fullName evidence="3">Uncharacterized protein</fullName>
    </submittedName>
</protein>
<dbReference type="Proteomes" id="UP001150538">
    <property type="component" value="Unassembled WGS sequence"/>
</dbReference>
<feature type="chain" id="PRO_5040787519" evidence="2">
    <location>
        <begin position="22"/>
        <end position="310"/>
    </location>
</feature>
<dbReference type="AlphaFoldDB" id="A0A9W8DP59"/>
<sequence>MTATATFCVFILLTISHFALANNSQEVFYGLFGYLRHKPTAHPLSSHWDYRHPFGGGLYPNSYNNSGVKFLKNISNKRRAGRKLLIPGDIRNEDPYFYPTARAVPSPPPSPSSHPLANKISDMLNRLYYDNEMRRNSIKYFMSTNTSPVSKLLSYLLFGRSGGSGGGGGGGGRSITRTLVPEISKNRATTATTTANNSPKRYIIYLRNLDSNDRILPKDTNKKRNKIIVKHGSSSTTKTRIATTNSRNQNDSIQQQQPHQVISKLLRNMLFSDLKNLHNPSIDDESRTSQPQPHRQGFKGGIFMRSMLAV</sequence>
<dbReference type="EMBL" id="JANBPU010000322">
    <property type="protein sequence ID" value="KAJ1912680.1"/>
    <property type="molecule type" value="Genomic_DNA"/>
</dbReference>
<evidence type="ECO:0000313" key="3">
    <source>
        <dbReference type="EMBL" id="KAJ1912680.1"/>
    </source>
</evidence>
<reference evidence="3" key="1">
    <citation type="submission" date="2022-07" db="EMBL/GenBank/DDBJ databases">
        <title>Phylogenomic reconstructions and comparative analyses of Kickxellomycotina fungi.</title>
        <authorList>
            <person name="Reynolds N.K."/>
            <person name="Stajich J.E."/>
            <person name="Barry K."/>
            <person name="Grigoriev I.V."/>
            <person name="Crous P."/>
            <person name="Smith M.E."/>
        </authorList>
    </citation>
    <scope>NUCLEOTIDE SEQUENCE</scope>
    <source>
        <strain evidence="3">NBRC 100468</strain>
    </source>
</reference>